<protein>
    <submittedName>
        <fullName evidence="1">Uncharacterized protein</fullName>
    </submittedName>
</protein>
<accession>A0ACC1BAR5</accession>
<keyword evidence="2" id="KW-1185">Reference proteome</keyword>
<organism evidence="1 2">
    <name type="scientific">Pistacia atlantica</name>
    <dbReference type="NCBI Taxonomy" id="434234"/>
    <lineage>
        <taxon>Eukaryota</taxon>
        <taxon>Viridiplantae</taxon>
        <taxon>Streptophyta</taxon>
        <taxon>Embryophyta</taxon>
        <taxon>Tracheophyta</taxon>
        <taxon>Spermatophyta</taxon>
        <taxon>Magnoliopsida</taxon>
        <taxon>eudicotyledons</taxon>
        <taxon>Gunneridae</taxon>
        <taxon>Pentapetalae</taxon>
        <taxon>rosids</taxon>
        <taxon>malvids</taxon>
        <taxon>Sapindales</taxon>
        <taxon>Anacardiaceae</taxon>
        <taxon>Pistacia</taxon>
    </lineage>
</organism>
<dbReference type="Proteomes" id="UP001164250">
    <property type="component" value="Chromosome 6"/>
</dbReference>
<gene>
    <name evidence="1" type="ORF">Patl1_15623</name>
</gene>
<comment type="caution">
    <text evidence="1">The sequence shown here is derived from an EMBL/GenBank/DDBJ whole genome shotgun (WGS) entry which is preliminary data.</text>
</comment>
<evidence type="ECO:0000313" key="1">
    <source>
        <dbReference type="EMBL" id="KAJ0096054.1"/>
    </source>
</evidence>
<dbReference type="EMBL" id="CM047902">
    <property type="protein sequence ID" value="KAJ0096054.1"/>
    <property type="molecule type" value="Genomic_DNA"/>
</dbReference>
<proteinExistence type="predicted"/>
<sequence>MMDRNWIRLPNRLCKEYIDGIKSFMDVAKKCVDKNNQVRCPCVKCKNVFFKPLDVVENHLYKPGISVSYQRWVYHGEKHELGSTSSINHVHKEPQVLTGRIVDDKERHDPYASSSRERSKPQSSNQGDERISLMEGDNFNTIDGWTSPVVQNNYETLRTVQSSSEMSQAAFALRAKIKKQRTKVESQCIRIKSPQAQIESNRAWIESNGAQMESIGALLQSNRTQIDSIGAKIEDLKGKMIYMKSQLDSFVGRFMSQQSRSSFQLP</sequence>
<reference evidence="2" key="1">
    <citation type="journal article" date="2023" name="G3 (Bethesda)">
        <title>Genome assembly and association tests identify interacting loci associated with vigor, precocity, and sex in interspecific pistachio rootstocks.</title>
        <authorList>
            <person name="Palmer W."/>
            <person name="Jacygrad E."/>
            <person name="Sagayaradj S."/>
            <person name="Cavanaugh K."/>
            <person name="Han R."/>
            <person name="Bertier L."/>
            <person name="Beede B."/>
            <person name="Kafkas S."/>
            <person name="Golino D."/>
            <person name="Preece J."/>
            <person name="Michelmore R."/>
        </authorList>
    </citation>
    <scope>NUCLEOTIDE SEQUENCE [LARGE SCALE GENOMIC DNA]</scope>
</reference>
<evidence type="ECO:0000313" key="2">
    <source>
        <dbReference type="Proteomes" id="UP001164250"/>
    </source>
</evidence>
<name>A0ACC1BAR5_9ROSI</name>